<proteinExistence type="predicted"/>
<name>A0A392QMX8_9FABA</name>
<evidence type="ECO:0000313" key="1">
    <source>
        <dbReference type="EMBL" id="MCI24886.1"/>
    </source>
</evidence>
<dbReference type="EMBL" id="LXQA010144127">
    <property type="protein sequence ID" value="MCI24886.1"/>
    <property type="molecule type" value="Genomic_DNA"/>
</dbReference>
<feature type="non-terminal residue" evidence="1">
    <location>
        <position position="43"/>
    </location>
</feature>
<sequence length="43" mass="4662">MSSVSVAAAASSRMESPPRFFIKVVMIKIKRGTPLQSFTIFGS</sequence>
<dbReference type="AlphaFoldDB" id="A0A392QMX8"/>
<evidence type="ECO:0000313" key="2">
    <source>
        <dbReference type="Proteomes" id="UP000265520"/>
    </source>
</evidence>
<dbReference type="Proteomes" id="UP000265520">
    <property type="component" value="Unassembled WGS sequence"/>
</dbReference>
<accession>A0A392QMX8</accession>
<comment type="caution">
    <text evidence="1">The sequence shown here is derived from an EMBL/GenBank/DDBJ whole genome shotgun (WGS) entry which is preliminary data.</text>
</comment>
<protein>
    <submittedName>
        <fullName evidence="1">Uncharacterized protein</fullName>
    </submittedName>
</protein>
<keyword evidence="2" id="KW-1185">Reference proteome</keyword>
<reference evidence="1 2" key="1">
    <citation type="journal article" date="2018" name="Front. Plant Sci.">
        <title>Red Clover (Trifolium pratense) and Zigzag Clover (T. medium) - A Picture of Genomic Similarities and Differences.</title>
        <authorList>
            <person name="Dluhosova J."/>
            <person name="Istvanek J."/>
            <person name="Nedelnik J."/>
            <person name="Repkova J."/>
        </authorList>
    </citation>
    <scope>NUCLEOTIDE SEQUENCE [LARGE SCALE GENOMIC DNA]</scope>
    <source>
        <strain evidence="2">cv. 10/8</strain>
        <tissue evidence="1">Leaf</tissue>
    </source>
</reference>
<organism evidence="1 2">
    <name type="scientific">Trifolium medium</name>
    <dbReference type="NCBI Taxonomy" id="97028"/>
    <lineage>
        <taxon>Eukaryota</taxon>
        <taxon>Viridiplantae</taxon>
        <taxon>Streptophyta</taxon>
        <taxon>Embryophyta</taxon>
        <taxon>Tracheophyta</taxon>
        <taxon>Spermatophyta</taxon>
        <taxon>Magnoliopsida</taxon>
        <taxon>eudicotyledons</taxon>
        <taxon>Gunneridae</taxon>
        <taxon>Pentapetalae</taxon>
        <taxon>rosids</taxon>
        <taxon>fabids</taxon>
        <taxon>Fabales</taxon>
        <taxon>Fabaceae</taxon>
        <taxon>Papilionoideae</taxon>
        <taxon>50 kb inversion clade</taxon>
        <taxon>NPAAA clade</taxon>
        <taxon>Hologalegina</taxon>
        <taxon>IRL clade</taxon>
        <taxon>Trifolieae</taxon>
        <taxon>Trifolium</taxon>
    </lineage>
</organism>